<dbReference type="Proteomes" id="UP000663870">
    <property type="component" value="Unassembled WGS sequence"/>
</dbReference>
<evidence type="ECO:0000313" key="6">
    <source>
        <dbReference type="EMBL" id="CAF4012748.1"/>
    </source>
</evidence>
<dbReference type="EMBL" id="CAJOBD010004906">
    <property type="protein sequence ID" value="CAF4012748.1"/>
    <property type="molecule type" value="Genomic_DNA"/>
</dbReference>
<dbReference type="AlphaFoldDB" id="A0A814YTC1"/>
<dbReference type="EMBL" id="CAJNOL010000902">
    <property type="protein sequence ID" value="CAF1233725.1"/>
    <property type="molecule type" value="Genomic_DNA"/>
</dbReference>
<dbReference type="EMBL" id="CAJNOT010002252">
    <property type="protein sequence ID" value="CAF1299077.1"/>
    <property type="molecule type" value="Genomic_DNA"/>
</dbReference>
<comment type="caution">
    <text evidence="4">The sequence shown here is derived from an EMBL/GenBank/DDBJ whole genome shotgun (WGS) entry which is preliminary data.</text>
</comment>
<organism evidence="4 7">
    <name type="scientific">Rotaria sordida</name>
    <dbReference type="NCBI Taxonomy" id="392033"/>
    <lineage>
        <taxon>Eukaryota</taxon>
        <taxon>Metazoa</taxon>
        <taxon>Spiralia</taxon>
        <taxon>Gnathifera</taxon>
        <taxon>Rotifera</taxon>
        <taxon>Eurotatoria</taxon>
        <taxon>Bdelloidea</taxon>
        <taxon>Philodinida</taxon>
        <taxon>Philodinidae</taxon>
        <taxon>Rotaria</taxon>
    </lineage>
</organism>
<accession>A0A814YTC1</accession>
<evidence type="ECO:0000313" key="5">
    <source>
        <dbReference type="EMBL" id="CAF1299077.1"/>
    </source>
</evidence>
<gene>
    <name evidence="6" type="ORF">JBS370_LOCUS26938</name>
    <name evidence="3" type="ORF">JXQ802_LOCUS25713</name>
    <name evidence="4" type="ORF">JXQ802_LOCUS26087</name>
    <name evidence="2" type="ORF">PYM288_LOCUS14847</name>
    <name evidence="5" type="ORF">ZHD862_LOCUS27863</name>
</gene>
<name>A0A814YTC1_9BILA</name>
<keyword evidence="1" id="KW-0732">Signal</keyword>
<evidence type="ECO:0000256" key="1">
    <source>
        <dbReference type="SAM" id="SignalP"/>
    </source>
</evidence>
<evidence type="ECO:0000313" key="2">
    <source>
        <dbReference type="EMBL" id="CAF1005755.1"/>
    </source>
</evidence>
<evidence type="ECO:0000313" key="4">
    <source>
        <dbReference type="EMBL" id="CAF1233725.1"/>
    </source>
</evidence>
<sequence>MYPKSFHSVRLLFIVIFSACLKSFSLVYRARTNDNETLLGDDDVRILKLFEANDNPKPDERINSTTLISISANCVL</sequence>
<protein>
    <submittedName>
        <fullName evidence="4">Uncharacterized protein</fullName>
    </submittedName>
</protein>
<feature type="signal peptide" evidence="1">
    <location>
        <begin position="1"/>
        <end position="25"/>
    </location>
</feature>
<reference evidence="4" key="1">
    <citation type="submission" date="2021-02" db="EMBL/GenBank/DDBJ databases">
        <authorList>
            <person name="Nowell W R."/>
        </authorList>
    </citation>
    <scope>NUCLEOTIDE SEQUENCE</scope>
</reference>
<feature type="chain" id="PRO_5036226600" evidence="1">
    <location>
        <begin position="26"/>
        <end position="76"/>
    </location>
</feature>
<dbReference type="EMBL" id="CAJNOL010000877">
    <property type="protein sequence ID" value="CAF1226534.1"/>
    <property type="molecule type" value="Genomic_DNA"/>
</dbReference>
<dbReference type="Proteomes" id="UP000663864">
    <property type="component" value="Unassembled WGS sequence"/>
</dbReference>
<dbReference type="Proteomes" id="UP000663854">
    <property type="component" value="Unassembled WGS sequence"/>
</dbReference>
<evidence type="ECO:0000313" key="3">
    <source>
        <dbReference type="EMBL" id="CAF1226534.1"/>
    </source>
</evidence>
<dbReference type="EMBL" id="CAJNOH010000340">
    <property type="protein sequence ID" value="CAF1005755.1"/>
    <property type="molecule type" value="Genomic_DNA"/>
</dbReference>
<proteinExistence type="predicted"/>
<evidence type="ECO:0000313" key="7">
    <source>
        <dbReference type="Proteomes" id="UP000663870"/>
    </source>
</evidence>
<keyword evidence="7" id="KW-1185">Reference proteome</keyword>
<dbReference type="Proteomes" id="UP000663836">
    <property type="component" value="Unassembled WGS sequence"/>
</dbReference>